<keyword evidence="2" id="KW-0732">Signal</keyword>
<evidence type="ECO:0000313" key="4">
    <source>
        <dbReference type="Proteomes" id="UP000034231"/>
    </source>
</evidence>
<proteinExistence type="predicted"/>
<evidence type="ECO:0000256" key="1">
    <source>
        <dbReference type="SAM" id="MobiDB-lite"/>
    </source>
</evidence>
<gene>
    <name evidence="3" type="ORF">US68_C0035G0006</name>
</gene>
<dbReference type="EMBL" id="LBTX01000035">
    <property type="protein sequence ID" value="KKQ48382.1"/>
    <property type="molecule type" value="Genomic_DNA"/>
</dbReference>
<accession>A0A0G0I1C2</accession>
<sequence length="80" mass="8350">MKTWQKTVSFVAGFALLLNSFVAPFSVLAQEIIPEPTPVATTEPATTPVATIESSTTPEPTVTPVASPIDVATITPEPTP</sequence>
<organism evidence="3 4">
    <name type="scientific">Candidatus Shapirobacteria bacterium GW2011_GWE1_38_10</name>
    <dbReference type="NCBI Taxonomy" id="1618488"/>
    <lineage>
        <taxon>Bacteria</taxon>
        <taxon>Candidatus Shapironibacteriota</taxon>
    </lineage>
</organism>
<feature type="signal peptide" evidence="2">
    <location>
        <begin position="1"/>
        <end position="29"/>
    </location>
</feature>
<dbReference type="AlphaFoldDB" id="A0A0G0I1C2"/>
<dbReference type="Proteomes" id="UP000034231">
    <property type="component" value="Unassembled WGS sequence"/>
</dbReference>
<feature type="region of interest" description="Disordered" evidence="1">
    <location>
        <begin position="38"/>
        <end position="66"/>
    </location>
</feature>
<feature type="non-terminal residue" evidence="3">
    <location>
        <position position="80"/>
    </location>
</feature>
<name>A0A0G0I1C2_9BACT</name>
<comment type="caution">
    <text evidence="3">The sequence shown here is derived from an EMBL/GenBank/DDBJ whole genome shotgun (WGS) entry which is preliminary data.</text>
</comment>
<protein>
    <submittedName>
        <fullName evidence="3">FecR protein</fullName>
    </submittedName>
</protein>
<evidence type="ECO:0000313" key="3">
    <source>
        <dbReference type="EMBL" id="KKQ48382.1"/>
    </source>
</evidence>
<evidence type="ECO:0000256" key="2">
    <source>
        <dbReference type="SAM" id="SignalP"/>
    </source>
</evidence>
<feature type="chain" id="PRO_5002532536" evidence="2">
    <location>
        <begin position="30"/>
        <end position="80"/>
    </location>
</feature>
<reference evidence="3 4" key="1">
    <citation type="journal article" date="2015" name="Nature">
        <title>rRNA introns, odd ribosomes, and small enigmatic genomes across a large radiation of phyla.</title>
        <authorList>
            <person name="Brown C.T."/>
            <person name="Hug L.A."/>
            <person name="Thomas B.C."/>
            <person name="Sharon I."/>
            <person name="Castelle C.J."/>
            <person name="Singh A."/>
            <person name="Wilkins M.J."/>
            <person name="Williams K.H."/>
            <person name="Banfield J.F."/>
        </authorList>
    </citation>
    <scope>NUCLEOTIDE SEQUENCE [LARGE SCALE GENOMIC DNA]</scope>
</reference>